<dbReference type="EMBL" id="VSWC01000131">
    <property type="protein sequence ID" value="KAA1081146.1"/>
    <property type="molecule type" value="Genomic_DNA"/>
</dbReference>
<accession>A0A5B0MXX2</accession>
<dbReference type="OrthoDB" id="2509314at2759"/>
<feature type="compositionally biased region" description="Basic and acidic residues" evidence="1">
    <location>
        <begin position="252"/>
        <end position="278"/>
    </location>
</feature>
<evidence type="ECO:0000313" key="5">
    <source>
        <dbReference type="Proteomes" id="UP000325313"/>
    </source>
</evidence>
<organism evidence="2 4">
    <name type="scientific">Puccinia graminis f. sp. tritici</name>
    <dbReference type="NCBI Taxonomy" id="56615"/>
    <lineage>
        <taxon>Eukaryota</taxon>
        <taxon>Fungi</taxon>
        <taxon>Dikarya</taxon>
        <taxon>Basidiomycota</taxon>
        <taxon>Pucciniomycotina</taxon>
        <taxon>Pucciniomycetes</taxon>
        <taxon>Pucciniales</taxon>
        <taxon>Pucciniaceae</taxon>
        <taxon>Puccinia</taxon>
    </lineage>
</organism>
<reference evidence="4 5" key="1">
    <citation type="submission" date="2019-05" db="EMBL/GenBank/DDBJ databases">
        <title>Emergence of the Ug99 lineage of the wheat stem rust pathogen through somatic hybridization.</title>
        <authorList>
            <person name="Li F."/>
            <person name="Upadhyaya N.M."/>
            <person name="Sperschneider J."/>
            <person name="Matny O."/>
            <person name="Nguyen-Phuc H."/>
            <person name="Mago R."/>
            <person name="Raley C."/>
            <person name="Miller M.E."/>
            <person name="Silverstein K.A.T."/>
            <person name="Henningsen E."/>
            <person name="Hirsch C.D."/>
            <person name="Visser B."/>
            <person name="Pretorius Z.A."/>
            <person name="Steffenson B.J."/>
            <person name="Schwessinger B."/>
            <person name="Dodds P.N."/>
            <person name="Figueroa M."/>
        </authorList>
    </citation>
    <scope>NUCLEOTIDE SEQUENCE [LARGE SCALE GENOMIC DNA]</scope>
    <source>
        <strain evidence="2">21-0</strain>
        <strain evidence="3 5">Ug99</strain>
    </source>
</reference>
<evidence type="ECO:0000313" key="2">
    <source>
        <dbReference type="EMBL" id="KAA1081146.1"/>
    </source>
</evidence>
<evidence type="ECO:0008006" key="6">
    <source>
        <dbReference type="Google" id="ProtNLM"/>
    </source>
</evidence>
<proteinExistence type="predicted"/>
<evidence type="ECO:0000313" key="4">
    <source>
        <dbReference type="Proteomes" id="UP000324748"/>
    </source>
</evidence>
<name>A0A5B0MXX2_PUCGR</name>
<keyword evidence="4" id="KW-1185">Reference proteome</keyword>
<dbReference type="Proteomes" id="UP000325313">
    <property type="component" value="Unassembled WGS sequence"/>
</dbReference>
<evidence type="ECO:0000313" key="3">
    <source>
        <dbReference type="EMBL" id="KAA1131306.1"/>
    </source>
</evidence>
<gene>
    <name evidence="2" type="ORF">PGT21_030322</name>
    <name evidence="3" type="ORF">PGTUg99_030841</name>
</gene>
<comment type="caution">
    <text evidence="2">The sequence shown here is derived from an EMBL/GenBank/DDBJ whole genome shotgun (WGS) entry which is preliminary data.</text>
</comment>
<feature type="region of interest" description="Disordered" evidence="1">
    <location>
        <begin position="192"/>
        <end position="278"/>
    </location>
</feature>
<protein>
    <recommendedName>
        <fullName evidence="6">SAM domain-containing protein</fullName>
    </recommendedName>
</protein>
<feature type="compositionally biased region" description="Polar residues" evidence="1">
    <location>
        <begin position="204"/>
        <end position="216"/>
    </location>
</feature>
<feature type="region of interest" description="Disordered" evidence="1">
    <location>
        <begin position="1"/>
        <end position="68"/>
    </location>
</feature>
<dbReference type="AlphaFoldDB" id="A0A5B0MXX2"/>
<dbReference type="EMBL" id="VDEP01000104">
    <property type="protein sequence ID" value="KAA1131306.1"/>
    <property type="molecule type" value="Genomic_DNA"/>
</dbReference>
<sequence length="438" mass="49387">MTPALSLDETQSEPVIGPSTIPNQEPLPDEPGQQDGQEGMQIDGPPESLNPQSEPCSAPLNPPPNPTRVVHLAYKISTSQSDAAHEPTIPVPPIDIGFENLSFKSFKERVFDQFRSHQPISHLFQVLVKADASEEIDWNYSISSPLDASRTWSLTTRFNWAFSRFLVAAKCFPSDAKISVELRIVLPKSDDEPAKLGQHAIPPETSTPDVQPSRTKPASPARTNPAENQPTPPTPAPRAIPAEEIPPQELPQEERPPQGLPQEERPPQDLPQEERPPRDMSILDFMEFCHIPRDDTYVLALFTLHQIHHWSVFERVSEERLLALGFPVGTARHLTMGVAEHLTTRTHIPTHALDLPRENMTMAEFLRFCHIPPDDKQTQAQITFHDFCHWTVFQYVSEDELLRLGFAFGPSRLITRGVAEARRKLRRNRSPSFDHFMG</sequence>
<evidence type="ECO:0000256" key="1">
    <source>
        <dbReference type="SAM" id="MobiDB-lite"/>
    </source>
</evidence>
<dbReference type="Proteomes" id="UP000324748">
    <property type="component" value="Unassembled WGS sequence"/>
</dbReference>